<reference evidence="2" key="1">
    <citation type="submission" date="2025-08" db="UniProtKB">
        <authorList>
            <consortium name="RefSeq"/>
        </authorList>
    </citation>
    <scope>IDENTIFICATION</scope>
</reference>
<dbReference type="KEGG" id="egu:114913994"/>
<dbReference type="GeneID" id="114913994"/>
<dbReference type="Proteomes" id="UP000504607">
    <property type="component" value="Chromosome 3"/>
</dbReference>
<organism evidence="1 2">
    <name type="scientific">Elaeis guineensis var. tenera</name>
    <name type="common">Oil palm</name>
    <dbReference type="NCBI Taxonomy" id="51953"/>
    <lineage>
        <taxon>Eukaryota</taxon>
        <taxon>Viridiplantae</taxon>
        <taxon>Streptophyta</taxon>
        <taxon>Embryophyta</taxon>
        <taxon>Tracheophyta</taxon>
        <taxon>Spermatophyta</taxon>
        <taxon>Magnoliopsida</taxon>
        <taxon>Liliopsida</taxon>
        <taxon>Arecaceae</taxon>
        <taxon>Arecoideae</taxon>
        <taxon>Cocoseae</taxon>
        <taxon>Elaeidinae</taxon>
        <taxon>Elaeis</taxon>
    </lineage>
</organism>
<accession>A0A8N4EV17</accession>
<evidence type="ECO:0000313" key="1">
    <source>
        <dbReference type="Proteomes" id="UP000504607"/>
    </source>
</evidence>
<sequence length="84" mass="9828">MAHIYRSTVIWKLQMRELILFGLGGIGNKMMRAYFDEDLKLDNRMMKDYGDFDEKSILNHGEDEDFKLIRDDGMIVTDPNLLGL</sequence>
<dbReference type="RefSeq" id="XP_029119552.1">
    <property type="nucleotide sequence ID" value="XM_029263719.1"/>
</dbReference>
<evidence type="ECO:0000313" key="2">
    <source>
        <dbReference type="RefSeq" id="XP_029119552.1"/>
    </source>
</evidence>
<protein>
    <submittedName>
        <fullName evidence="2">Uncharacterized protein LOC114913994 isoform X2</fullName>
    </submittedName>
</protein>
<proteinExistence type="predicted"/>
<gene>
    <name evidence="2" type="primary">LOC114913994</name>
</gene>
<dbReference type="AlphaFoldDB" id="A0A8N4EV17"/>
<keyword evidence="1" id="KW-1185">Reference proteome</keyword>
<name>A0A8N4EV17_ELAGV</name>